<keyword evidence="2" id="KW-1185">Reference proteome</keyword>
<reference evidence="1" key="1">
    <citation type="submission" date="2022-04" db="EMBL/GenBank/DDBJ databases">
        <title>Genome of the entomopathogenic fungus Entomophthora muscae.</title>
        <authorList>
            <person name="Elya C."/>
            <person name="Lovett B.R."/>
            <person name="Lee E."/>
            <person name="Macias A.M."/>
            <person name="Hajek A.E."/>
            <person name="De Bivort B.L."/>
            <person name="Kasson M.T."/>
            <person name="De Fine Licht H.H."/>
            <person name="Stajich J.E."/>
        </authorList>
    </citation>
    <scope>NUCLEOTIDE SEQUENCE</scope>
    <source>
        <strain evidence="1">Berkeley</strain>
    </source>
</reference>
<proteinExistence type="predicted"/>
<sequence length="168" mass="18596">GTETSSSQPILVEGEFKYELNCILASRKDQHCFEYLVSWKGYPDSENSWVPHYNCSNSPDLIHKFNKRNLTAIGHPELPLAAMKLPPANKNFSLSHLPDGGIVPRAKAEGNVTVGSIMPEIIFLSRKAQKARKLLTKSTDLTDSIQTVDQKWVTAAPVCQLNPIPPIS</sequence>
<accession>A0ACC2SGD9</accession>
<feature type="non-terminal residue" evidence="1">
    <location>
        <position position="1"/>
    </location>
</feature>
<organism evidence="1 2">
    <name type="scientific">Entomophthora muscae</name>
    <dbReference type="NCBI Taxonomy" id="34485"/>
    <lineage>
        <taxon>Eukaryota</taxon>
        <taxon>Fungi</taxon>
        <taxon>Fungi incertae sedis</taxon>
        <taxon>Zoopagomycota</taxon>
        <taxon>Entomophthoromycotina</taxon>
        <taxon>Entomophthoromycetes</taxon>
        <taxon>Entomophthorales</taxon>
        <taxon>Entomophthoraceae</taxon>
        <taxon>Entomophthora</taxon>
    </lineage>
</organism>
<protein>
    <submittedName>
        <fullName evidence="1">Uncharacterized protein</fullName>
    </submittedName>
</protein>
<name>A0ACC2SGD9_9FUNG</name>
<gene>
    <name evidence="1" type="ORF">DSO57_1020916</name>
</gene>
<dbReference type="Proteomes" id="UP001165960">
    <property type="component" value="Unassembled WGS sequence"/>
</dbReference>
<evidence type="ECO:0000313" key="2">
    <source>
        <dbReference type="Proteomes" id="UP001165960"/>
    </source>
</evidence>
<comment type="caution">
    <text evidence="1">The sequence shown here is derived from an EMBL/GenBank/DDBJ whole genome shotgun (WGS) entry which is preliminary data.</text>
</comment>
<evidence type="ECO:0000313" key="1">
    <source>
        <dbReference type="EMBL" id="KAJ9061426.1"/>
    </source>
</evidence>
<dbReference type="EMBL" id="QTSX02005070">
    <property type="protein sequence ID" value="KAJ9061426.1"/>
    <property type="molecule type" value="Genomic_DNA"/>
</dbReference>